<sequence length="394" mass="42222">MTLQDTISAHAPRLAELRHALHQIPELGYEEFETAKAIRAELDRLKIPYVAGVPEAPTATVAWIGDTSKPCVALRADIDALPIAEQTGLPYASRTPGRMHACGHDGHTTTLLGTAAVLKAMEKDLPVCVKFLWQPAEEGGGGGEILCKAGVIDGRLGPKVSAIFGLHGWPTLKVGTIATKPGSLLAASDNFTVTFTGRGCHGAFPHAGIDPIVTACEAVLNLQQVITRELEPTEPAVITVGKFNAGTATNIIPDTATIEGTARTLSPQARDQVRTAMKRRCEGIAAANGCTATFEWHEGYPPMINDPKMAAYVAKVAKQVVGLDRYYEVPRPSMGGEDFAYYLQEVQGCFFLIGVQPVAASGYPPLHSDRFDFTDEAIATGVRMFVELVLQYGR</sequence>
<feature type="binding site" evidence="2">
    <location>
        <position position="138"/>
    </location>
    <ligand>
        <name>Mn(2+)</name>
        <dbReference type="ChEBI" id="CHEBI:29035"/>
        <label>2</label>
    </ligand>
</feature>
<dbReference type="EMBL" id="CP063458">
    <property type="protein sequence ID" value="QOV89247.1"/>
    <property type="molecule type" value="Genomic_DNA"/>
</dbReference>
<evidence type="ECO:0000256" key="2">
    <source>
        <dbReference type="PIRSR" id="PIRSR005962-1"/>
    </source>
</evidence>
<dbReference type="InterPro" id="IPR002933">
    <property type="entry name" value="Peptidase_M20"/>
</dbReference>
<organism evidence="4 5">
    <name type="scientific">Humisphaera borealis</name>
    <dbReference type="NCBI Taxonomy" id="2807512"/>
    <lineage>
        <taxon>Bacteria</taxon>
        <taxon>Pseudomonadati</taxon>
        <taxon>Planctomycetota</taxon>
        <taxon>Phycisphaerae</taxon>
        <taxon>Tepidisphaerales</taxon>
        <taxon>Tepidisphaeraceae</taxon>
        <taxon>Humisphaera</taxon>
    </lineage>
</organism>
<accession>A0A7M2WUP4</accession>
<feature type="binding site" evidence="2">
    <location>
        <position position="104"/>
    </location>
    <ligand>
        <name>Mn(2+)</name>
        <dbReference type="ChEBI" id="CHEBI:29035"/>
        <label>2</label>
    </ligand>
</feature>
<name>A0A7M2WUP4_9BACT</name>
<dbReference type="KEGG" id="hbs:IPV69_24050"/>
<dbReference type="Gene3D" id="3.30.70.360">
    <property type="match status" value="1"/>
</dbReference>
<evidence type="ECO:0000259" key="3">
    <source>
        <dbReference type="Pfam" id="PF07687"/>
    </source>
</evidence>
<gene>
    <name evidence="4" type="ORF">IPV69_24050</name>
</gene>
<dbReference type="Gene3D" id="3.40.630.10">
    <property type="entry name" value="Zn peptidases"/>
    <property type="match status" value="1"/>
</dbReference>
<feature type="binding site" evidence="2">
    <location>
        <position position="102"/>
    </location>
    <ligand>
        <name>Mn(2+)</name>
        <dbReference type="ChEBI" id="CHEBI:29035"/>
        <label>2</label>
    </ligand>
</feature>
<feature type="domain" description="Peptidase M20 dimerisation" evidence="3">
    <location>
        <begin position="190"/>
        <end position="283"/>
    </location>
</feature>
<reference evidence="4 5" key="1">
    <citation type="submission" date="2020-10" db="EMBL/GenBank/DDBJ databases">
        <title>Wide distribution of Phycisphaera-like planctomycetes from WD2101 soil group in peatlands and genome analysis of the first cultivated representative.</title>
        <authorList>
            <person name="Dedysh S.N."/>
            <person name="Beletsky A.V."/>
            <person name="Ivanova A."/>
            <person name="Kulichevskaya I.S."/>
            <person name="Suzina N.E."/>
            <person name="Philippov D.A."/>
            <person name="Rakitin A.L."/>
            <person name="Mardanov A.V."/>
            <person name="Ravin N.V."/>
        </authorList>
    </citation>
    <scope>NUCLEOTIDE SEQUENCE [LARGE SCALE GENOMIC DNA]</scope>
    <source>
        <strain evidence="4 5">M1803</strain>
    </source>
</reference>
<dbReference type="FunFam" id="3.30.70.360:FF:000001">
    <property type="entry name" value="N-acetyldiaminopimelate deacetylase"/>
    <property type="match status" value="1"/>
</dbReference>
<dbReference type="SUPFAM" id="SSF55031">
    <property type="entry name" value="Bacterial exopeptidase dimerisation domain"/>
    <property type="match status" value="1"/>
</dbReference>
<keyword evidence="1" id="KW-0378">Hydrolase</keyword>
<dbReference type="GO" id="GO:0019877">
    <property type="term" value="P:diaminopimelate biosynthetic process"/>
    <property type="evidence" value="ECO:0007669"/>
    <property type="project" value="UniProtKB-ARBA"/>
</dbReference>
<dbReference type="InterPro" id="IPR036264">
    <property type="entry name" value="Bact_exopeptidase_dim_dom"/>
</dbReference>
<evidence type="ECO:0000313" key="4">
    <source>
        <dbReference type="EMBL" id="QOV89247.1"/>
    </source>
</evidence>
<dbReference type="NCBIfam" id="TIGR01891">
    <property type="entry name" value="amidohydrolases"/>
    <property type="match status" value="1"/>
</dbReference>
<dbReference type="PANTHER" id="PTHR11014:SF63">
    <property type="entry name" value="METALLOPEPTIDASE, PUTATIVE (AFU_ORTHOLOGUE AFUA_6G09600)-RELATED"/>
    <property type="match status" value="1"/>
</dbReference>
<feature type="binding site" evidence="2">
    <location>
        <position position="367"/>
    </location>
    <ligand>
        <name>Mn(2+)</name>
        <dbReference type="ChEBI" id="CHEBI:29035"/>
        <label>2</label>
    </ligand>
</feature>
<feature type="binding site" evidence="2">
    <location>
        <position position="167"/>
    </location>
    <ligand>
        <name>Mn(2+)</name>
        <dbReference type="ChEBI" id="CHEBI:29035"/>
        <label>2</label>
    </ligand>
</feature>
<keyword evidence="2" id="KW-0479">Metal-binding</keyword>
<dbReference type="GO" id="GO:0046872">
    <property type="term" value="F:metal ion binding"/>
    <property type="evidence" value="ECO:0007669"/>
    <property type="project" value="UniProtKB-KW"/>
</dbReference>
<dbReference type="PIRSF" id="PIRSF005962">
    <property type="entry name" value="Pept_M20D_amidohydro"/>
    <property type="match status" value="1"/>
</dbReference>
<dbReference type="SUPFAM" id="SSF53187">
    <property type="entry name" value="Zn-dependent exopeptidases"/>
    <property type="match status" value="1"/>
</dbReference>
<dbReference type="Pfam" id="PF01546">
    <property type="entry name" value="Peptidase_M20"/>
    <property type="match status" value="1"/>
</dbReference>
<proteinExistence type="predicted"/>
<dbReference type="PANTHER" id="PTHR11014">
    <property type="entry name" value="PEPTIDASE M20 FAMILY MEMBER"/>
    <property type="match status" value="1"/>
</dbReference>
<evidence type="ECO:0000256" key="1">
    <source>
        <dbReference type="ARBA" id="ARBA00022801"/>
    </source>
</evidence>
<comment type="cofactor">
    <cofactor evidence="2">
        <name>Mn(2+)</name>
        <dbReference type="ChEBI" id="CHEBI:29035"/>
    </cofactor>
    <text evidence="2">The Mn(2+) ion enhances activity.</text>
</comment>
<dbReference type="Proteomes" id="UP000593765">
    <property type="component" value="Chromosome"/>
</dbReference>
<dbReference type="InterPro" id="IPR011650">
    <property type="entry name" value="Peptidase_M20_dimer"/>
</dbReference>
<protein>
    <submittedName>
        <fullName evidence="4">Amidohydrolase</fullName>
    </submittedName>
</protein>
<dbReference type="CDD" id="cd03886">
    <property type="entry name" value="M20_Acy1"/>
    <property type="match status" value="1"/>
</dbReference>
<keyword evidence="5" id="KW-1185">Reference proteome</keyword>
<dbReference type="GO" id="GO:0050118">
    <property type="term" value="F:N-acetyldiaminopimelate deacetylase activity"/>
    <property type="evidence" value="ECO:0007669"/>
    <property type="project" value="UniProtKB-ARBA"/>
</dbReference>
<dbReference type="RefSeq" id="WP_206292274.1">
    <property type="nucleotide sequence ID" value="NZ_CP063458.1"/>
</dbReference>
<dbReference type="Pfam" id="PF07687">
    <property type="entry name" value="M20_dimer"/>
    <property type="match status" value="1"/>
</dbReference>
<dbReference type="AlphaFoldDB" id="A0A7M2WUP4"/>
<keyword evidence="2" id="KW-0464">Manganese</keyword>
<dbReference type="InterPro" id="IPR017439">
    <property type="entry name" value="Amidohydrolase"/>
</dbReference>
<evidence type="ECO:0000313" key="5">
    <source>
        <dbReference type="Proteomes" id="UP000593765"/>
    </source>
</evidence>